<comment type="caution">
    <text evidence="3">The sequence shown here is derived from an EMBL/GenBank/DDBJ whole genome shotgun (WGS) entry which is preliminary data.</text>
</comment>
<dbReference type="PATRIC" id="fig|935700.4.peg.2917"/>
<gene>
    <name evidence="3" type="ORF">jaqu_28160</name>
</gene>
<keyword evidence="2" id="KW-1133">Transmembrane helix</keyword>
<accession>A0A0D1D5Y6</accession>
<dbReference type="RefSeq" id="WP_043919615.1">
    <property type="nucleotide sequence ID" value="NZ_FZPF01000008.1"/>
</dbReference>
<dbReference type="Proteomes" id="UP000032232">
    <property type="component" value="Unassembled WGS sequence"/>
</dbReference>
<keyword evidence="4" id="KW-1185">Reference proteome</keyword>
<dbReference type="EMBL" id="JYFE01000050">
    <property type="protein sequence ID" value="KIT15383.1"/>
    <property type="molecule type" value="Genomic_DNA"/>
</dbReference>
<keyword evidence="2" id="KW-0812">Transmembrane</keyword>
<reference evidence="3 4" key="1">
    <citation type="submission" date="2015-02" db="EMBL/GenBank/DDBJ databases">
        <title>Genome Sequence of Jannaschia aquimarina DSM28248, a member of the Roseobacter clade.</title>
        <authorList>
            <person name="Voget S."/>
            <person name="Daniel R."/>
        </authorList>
    </citation>
    <scope>NUCLEOTIDE SEQUENCE [LARGE SCALE GENOMIC DNA]</scope>
    <source>
        <strain evidence="3 4">GSW-M26</strain>
    </source>
</reference>
<keyword evidence="2" id="KW-0472">Membrane</keyword>
<feature type="transmembrane region" description="Helical" evidence="2">
    <location>
        <begin position="71"/>
        <end position="89"/>
    </location>
</feature>
<name>A0A0D1D5Y6_9RHOB</name>
<evidence type="ECO:0000313" key="4">
    <source>
        <dbReference type="Proteomes" id="UP000032232"/>
    </source>
</evidence>
<organism evidence="3 4">
    <name type="scientific">Jannaschia aquimarina</name>
    <dbReference type="NCBI Taxonomy" id="935700"/>
    <lineage>
        <taxon>Bacteria</taxon>
        <taxon>Pseudomonadati</taxon>
        <taxon>Pseudomonadota</taxon>
        <taxon>Alphaproteobacteria</taxon>
        <taxon>Rhodobacterales</taxon>
        <taxon>Roseobacteraceae</taxon>
        <taxon>Jannaschia</taxon>
    </lineage>
</organism>
<evidence type="ECO:0000256" key="1">
    <source>
        <dbReference type="SAM" id="MobiDB-lite"/>
    </source>
</evidence>
<evidence type="ECO:0000313" key="3">
    <source>
        <dbReference type="EMBL" id="KIT15383.1"/>
    </source>
</evidence>
<sequence length="90" mass="9334">MAREEDTYRPETEAERRAVSEDAAREDATLSPDAHPEAAAPGRASPGQATEAPSGSAHAAVEAPEGKGGKLWLVVGAMIALLLLLALFVL</sequence>
<dbReference type="AlphaFoldDB" id="A0A0D1D5Y6"/>
<feature type="compositionally biased region" description="Basic and acidic residues" evidence="1">
    <location>
        <begin position="1"/>
        <end position="28"/>
    </location>
</feature>
<evidence type="ECO:0000256" key="2">
    <source>
        <dbReference type="SAM" id="Phobius"/>
    </source>
</evidence>
<proteinExistence type="predicted"/>
<protein>
    <submittedName>
        <fullName evidence="3">Uncharacterized protein</fullName>
    </submittedName>
</protein>
<feature type="region of interest" description="Disordered" evidence="1">
    <location>
        <begin position="1"/>
        <end position="63"/>
    </location>
</feature>
<dbReference type="STRING" id="935700.jaqu_28160"/>